<dbReference type="EMBL" id="QFRI01000001">
    <property type="protein sequence ID" value="PWH83157.1"/>
    <property type="molecule type" value="Genomic_DNA"/>
</dbReference>
<evidence type="ECO:0000256" key="3">
    <source>
        <dbReference type="PROSITE-ProRule" id="PRU00023"/>
    </source>
</evidence>
<gene>
    <name evidence="4" type="ORF">DIS18_00970</name>
</gene>
<protein>
    <submittedName>
        <fullName evidence="4">Ankyrin repeat domain-containing protein</fullName>
    </submittedName>
</protein>
<dbReference type="AlphaFoldDB" id="A0A2U2X5T5"/>
<dbReference type="InterPro" id="IPR036770">
    <property type="entry name" value="Ankyrin_rpt-contain_sf"/>
</dbReference>
<dbReference type="PROSITE" id="PS50297">
    <property type="entry name" value="ANK_REP_REGION"/>
    <property type="match status" value="3"/>
</dbReference>
<feature type="repeat" description="ANK" evidence="3">
    <location>
        <begin position="58"/>
        <end position="90"/>
    </location>
</feature>
<reference evidence="4 5" key="1">
    <citation type="submission" date="2018-05" db="EMBL/GenBank/DDBJ databases">
        <title>Algibacter marinivivus sp. nov., isolated from sample around a algae.</title>
        <authorList>
            <person name="Zhong X."/>
        </authorList>
    </citation>
    <scope>NUCLEOTIDE SEQUENCE [LARGE SCALE GENOMIC DNA]</scope>
    <source>
        <strain evidence="4 5">ZY111</strain>
    </source>
</reference>
<evidence type="ECO:0000313" key="5">
    <source>
        <dbReference type="Proteomes" id="UP000245375"/>
    </source>
</evidence>
<name>A0A2U2X5T5_9FLAO</name>
<sequence length="178" mass="19935">MLNNKIAMKLFYLIFFFINVSIVHSQDNIFDVCRNGSIEEITKLYKANSNIINKKNDQGYTPLILACYHGNESIVTFLIDKVDDINGSSEYGTPLMAAVVKGNKKITKLLLDKKAKTNIADANGTTALHYATLFKKNEIAKLLVEAGANYNLKDGNNKSAYDYALNNNNKELLTLFKK</sequence>
<keyword evidence="5" id="KW-1185">Reference proteome</keyword>
<proteinExistence type="predicted"/>
<organism evidence="4 5">
    <name type="scientific">Algibacter marinivivus</name>
    <dbReference type="NCBI Taxonomy" id="2100723"/>
    <lineage>
        <taxon>Bacteria</taxon>
        <taxon>Pseudomonadati</taxon>
        <taxon>Bacteroidota</taxon>
        <taxon>Flavobacteriia</taxon>
        <taxon>Flavobacteriales</taxon>
        <taxon>Flavobacteriaceae</taxon>
        <taxon>Algibacter</taxon>
    </lineage>
</organism>
<dbReference type="SUPFAM" id="SSF48403">
    <property type="entry name" value="Ankyrin repeat"/>
    <property type="match status" value="1"/>
</dbReference>
<dbReference type="PRINTS" id="PR01415">
    <property type="entry name" value="ANKYRIN"/>
</dbReference>
<dbReference type="Pfam" id="PF12796">
    <property type="entry name" value="Ank_2"/>
    <property type="match status" value="1"/>
</dbReference>
<dbReference type="Pfam" id="PF00023">
    <property type="entry name" value="Ank"/>
    <property type="match status" value="1"/>
</dbReference>
<evidence type="ECO:0000256" key="1">
    <source>
        <dbReference type="ARBA" id="ARBA00022737"/>
    </source>
</evidence>
<feature type="repeat" description="ANK" evidence="3">
    <location>
        <begin position="90"/>
        <end position="122"/>
    </location>
</feature>
<dbReference type="PANTHER" id="PTHR24198:SF165">
    <property type="entry name" value="ANKYRIN REPEAT-CONTAINING PROTEIN-RELATED"/>
    <property type="match status" value="1"/>
</dbReference>
<dbReference type="PANTHER" id="PTHR24198">
    <property type="entry name" value="ANKYRIN REPEAT AND PROTEIN KINASE DOMAIN-CONTAINING PROTEIN"/>
    <property type="match status" value="1"/>
</dbReference>
<dbReference type="InterPro" id="IPR002110">
    <property type="entry name" value="Ankyrin_rpt"/>
</dbReference>
<evidence type="ECO:0000313" key="4">
    <source>
        <dbReference type="EMBL" id="PWH83157.1"/>
    </source>
</evidence>
<reference evidence="5" key="2">
    <citation type="submission" date="2018-05" db="EMBL/GenBank/DDBJ databases">
        <title>Algibacter marinivivus sp. nov., isolated from sample around a algae.</title>
        <authorList>
            <person name="Lu D."/>
        </authorList>
    </citation>
    <scope>NUCLEOTIDE SEQUENCE [LARGE SCALE GENOMIC DNA]</scope>
    <source>
        <strain evidence="5">ZY111</strain>
    </source>
</reference>
<keyword evidence="1" id="KW-0677">Repeat</keyword>
<dbReference type="PROSITE" id="PS50088">
    <property type="entry name" value="ANK_REPEAT"/>
    <property type="match status" value="3"/>
</dbReference>
<evidence type="ECO:0000256" key="2">
    <source>
        <dbReference type="ARBA" id="ARBA00023043"/>
    </source>
</evidence>
<dbReference type="OrthoDB" id="2575953at2"/>
<reference evidence="5" key="3">
    <citation type="submission" date="2018-05" db="EMBL/GenBank/DDBJ databases">
        <authorList>
            <person name="Lu D."/>
        </authorList>
    </citation>
    <scope>NUCLEOTIDE SEQUENCE [LARGE SCALE GENOMIC DNA]</scope>
    <source>
        <strain evidence="5">ZY111</strain>
    </source>
</reference>
<comment type="caution">
    <text evidence="4">The sequence shown here is derived from an EMBL/GenBank/DDBJ whole genome shotgun (WGS) entry which is preliminary data.</text>
</comment>
<dbReference type="Proteomes" id="UP000245375">
    <property type="component" value="Unassembled WGS sequence"/>
</dbReference>
<keyword evidence="2 3" id="KW-0040">ANK repeat</keyword>
<feature type="repeat" description="ANK" evidence="3">
    <location>
        <begin position="123"/>
        <end position="155"/>
    </location>
</feature>
<dbReference type="SMART" id="SM00248">
    <property type="entry name" value="ANK"/>
    <property type="match status" value="3"/>
</dbReference>
<accession>A0A2U2X5T5</accession>
<dbReference type="Gene3D" id="1.25.40.20">
    <property type="entry name" value="Ankyrin repeat-containing domain"/>
    <property type="match status" value="2"/>
</dbReference>